<evidence type="ECO:0000259" key="9">
    <source>
        <dbReference type="Pfam" id="PF24597"/>
    </source>
</evidence>
<dbReference type="GO" id="GO:0005768">
    <property type="term" value="C:endosome"/>
    <property type="evidence" value="ECO:0007669"/>
    <property type="project" value="TreeGrafter"/>
</dbReference>
<evidence type="ECO:0000313" key="12">
    <source>
        <dbReference type="Proteomes" id="UP001310594"/>
    </source>
</evidence>
<evidence type="ECO:0000313" key="11">
    <source>
        <dbReference type="EMBL" id="KAK5699849.1"/>
    </source>
</evidence>
<dbReference type="Pfam" id="PF04118">
    <property type="entry name" value="Dopey_N"/>
    <property type="match status" value="1"/>
</dbReference>
<dbReference type="GO" id="GO:0000139">
    <property type="term" value="C:Golgi membrane"/>
    <property type="evidence" value="ECO:0007669"/>
    <property type="project" value="UniProtKB-SubCell"/>
</dbReference>
<feature type="region of interest" description="Disordered" evidence="7">
    <location>
        <begin position="1"/>
        <end position="29"/>
    </location>
</feature>
<dbReference type="GO" id="GO:0006895">
    <property type="term" value="P:Golgi to endosome transport"/>
    <property type="evidence" value="ECO:0007669"/>
    <property type="project" value="InterPro"/>
</dbReference>
<evidence type="ECO:0000256" key="7">
    <source>
        <dbReference type="SAM" id="MobiDB-lite"/>
    </source>
</evidence>
<name>A0AAN7W8Y4_9PEZI</name>
<comment type="subcellular location">
    <subcellularLocation>
        <location evidence="1">Golgi apparatus membrane</location>
        <topology evidence="1">Peripheral membrane protein</topology>
    </subcellularLocation>
</comment>
<keyword evidence="5" id="KW-0472">Membrane</keyword>
<evidence type="ECO:0000256" key="5">
    <source>
        <dbReference type="ARBA" id="ARBA00023136"/>
    </source>
</evidence>
<evidence type="ECO:0000259" key="8">
    <source>
        <dbReference type="Pfam" id="PF04118"/>
    </source>
</evidence>
<feature type="compositionally biased region" description="Low complexity" evidence="7">
    <location>
        <begin position="363"/>
        <end position="372"/>
    </location>
</feature>
<dbReference type="EMBL" id="JAVRQU010000008">
    <property type="protein sequence ID" value="KAK5699849.1"/>
    <property type="molecule type" value="Genomic_DNA"/>
</dbReference>
<dbReference type="InterPro" id="IPR007249">
    <property type="entry name" value="DOP1_N"/>
</dbReference>
<protein>
    <recommendedName>
        <fullName evidence="13">Dopey N-terminal domain-containing protein</fullName>
    </recommendedName>
</protein>
<dbReference type="GO" id="GO:0005802">
    <property type="term" value="C:trans-Golgi network"/>
    <property type="evidence" value="ECO:0007669"/>
    <property type="project" value="TreeGrafter"/>
</dbReference>
<dbReference type="InterPro" id="IPR040314">
    <property type="entry name" value="DOP1"/>
</dbReference>
<keyword evidence="2" id="KW-0813">Transport</keyword>
<dbReference type="PANTHER" id="PTHR14042">
    <property type="entry name" value="DOPEY-RELATED"/>
    <property type="match status" value="1"/>
</dbReference>
<evidence type="ECO:0000256" key="6">
    <source>
        <dbReference type="ARBA" id="ARBA00046326"/>
    </source>
</evidence>
<evidence type="ECO:0000256" key="1">
    <source>
        <dbReference type="ARBA" id="ARBA00004395"/>
    </source>
</evidence>
<feature type="region of interest" description="Disordered" evidence="7">
    <location>
        <begin position="363"/>
        <end position="384"/>
    </location>
</feature>
<dbReference type="Pfam" id="PF24597">
    <property type="entry name" value="TPR_DOP1_M"/>
    <property type="match status" value="1"/>
</dbReference>
<accession>A0AAN7W8Y4</accession>
<dbReference type="GO" id="GO:0005829">
    <property type="term" value="C:cytosol"/>
    <property type="evidence" value="ECO:0007669"/>
    <property type="project" value="GOC"/>
</dbReference>
<evidence type="ECO:0000256" key="3">
    <source>
        <dbReference type="ARBA" id="ARBA00022927"/>
    </source>
</evidence>
<comment type="similarity">
    <text evidence="6">Belongs to the DOP1 family.</text>
</comment>
<dbReference type="GO" id="GO:0015031">
    <property type="term" value="P:protein transport"/>
    <property type="evidence" value="ECO:0007669"/>
    <property type="project" value="UniProtKB-KW"/>
</dbReference>
<proteinExistence type="inferred from homology"/>
<comment type="caution">
    <text evidence="11">The sequence shown here is derived from an EMBL/GenBank/DDBJ whole genome shotgun (WGS) entry which is preliminary data.</text>
</comment>
<sequence>MNLDPPSGRRSVSPASSGRASPVPRAERRAVEDDLYRADKGLRRYGALIERAINTWETAPQEWADYIAFLARLLKALQSHPKDAPVLPHTDAVAYKLAQCLNPALPSGVHQKALEVYTYIFHTFGLDHLAGHLHDYLPGLAPVLTFASLSVRPALYLLFEHYIIKIPLSDLRSATKALILSLLPALEEETGEDFGRAFAILDSLHDKYASENASEAHTGFFWQTLFLCVVTSPSRRQGALNFLTRKLPKFVSSGRKQSTGAEDSGIGLDALSDGVRHVVTPEPGLLVRCFAAGLRDSNALVQRGFLELLVTNLPLNSPVLMGGVEARDLDLLMSAATSILLRRDMGLNRRLWSWLLGPETKAAISPSPASSPSEERHSLGTSSSASQRQYFNEYAEVSLLRSVLTMFSSSDDTAASRSRPYRICLSLLDRWEIGGAMASDVFLPAMQSMYAFSKTGLPATVIEVQRSASAFFDGMESRVIWAVINEELQASIVPHHVEIDSLAMMIWVFETFNTQDEEMVTVHIPLSMLEVLNRLQSFAGDADETRILELASALVGLVPQRASDKMNTPAQSDSCTSDGREPLLRAIADFYGHVRQGDANAPLPSDGATVRAMIVGLATDLAVEALHIGSRNIQGMIDLLFEIRARWPESSASQNSRVECAIVQYLERAQAAREKLALPMLSSFTAYLTAGTSRVDTTHATATPWVPSIAACLWTHLSPSSPKYHVEATRLLWQLEVSTNAEDAFEVALLDLMRPVNDATHAAADLPLTREETVRSFEVLWNHSVPLQAPLAGHGQSRRGSSLAGGDDPARVAHRIEVMSDSLFRVIDLMREPSSLASEVTKTWLSSLPSLDSVVGLLLARLQALRDTYHEQRQDTEASKRDERDTVRDIEYVLSHFDGLLSNGSTWVWTCIAAVDVDNDQDDSHKGITALATHCIQLLNDQQTSAKNLHRTVISLLQILIDGPAAIELKHLRIDEAVLIRMATCLREEDAALQSSLLRLITAAIRLRVRDEDQPPLGEPRRRSSLAMRQQSTTIAREGGNSSALSMGPPPQLMQILRMAFASQAARLYLDQWVTFLSTILPTFASAIFTSLLPLVETLCTQTKGLFAGLVTMTGTHGSSLVFAPDTAILHLLDALEVTLARAHECLLVEGMSDEPTRPQAQANGFLSSVTSGVFKAQGPPSKTAHANSRLTVVLAFQDTIRTCLDIWAWTNSFSTGSQYDRSSSATTAHNAQRLRNKTRALLEQMFAVETLESLEILIGYWQSEQQLEPAASVLNLVQTMQRPKDILPVILDVLCGRITPAALPSTRQSSQTTDLTATEVALFLLAYIQITDDDALDEVWAETITFFKDVLTNPLPYRHIMPVLLALVHLLSQKLINTNYGEQRRMRRELAETYQKLLAALFTTMSSGAFAETQESPRHAHANPAVAMASMGALSVLHRAVEDLDTILDSPDRVTAVITNIQNSVLSPMIHGKTFPRGMSPEHLDLQLAITRKAPMSKTWKKDVSDALNDPRLFTSSHDLMQTHWLPIIHQWAARDKDRMPELLARLTSPTTAGIMFGVGANAARLEADRRTQLNLRRVCLLLLASPIDTWITYLRDYDEKLIELFGATASSSPSSVIKADLCMLCRALTLSLGTTHLSPLWPTINGNLQAALTSMLKNRQNHAGFTNLGLLQACKLLDQLVLLSPDEFQLHEWLYIADTVDAVYRPSEYTATALADQVAEVLGSSNLENQPALEISASHDTNERRHLVFGHGSMEIDDLKAMDREDFVRVVLRPFLTQLSINAYEDTYSMEPPVLDHSRRDLLRDLMDLSTVVT</sequence>
<feature type="domain" description="DOP1 N-terminal" evidence="8">
    <location>
        <begin position="40"/>
        <end position="359"/>
    </location>
</feature>
<evidence type="ECO:0008006" key="13">
    <source>
        <dbReference type="Google" id="ProtNLM"/>
    </source>
</evidence>
<evidence type="ECO:0000256" key="2">
    <source>
        <dbReference type="ARBA" id="ARBA00022448"/>
    </source>
</evidence>
<dbReference type="PANTHER" id="PTHR14042:SF24">
    <property type="entry name" value="PROTEIN DOPEY-1 HOMOLOG"/>
    <property type="match status" value="1"/>
</dbReference>
<feature type="compositionally biased region" description="Polar residues" evidence="7">
    <location>
        <begin position="1027"/>
        <end position="1045"/>
    </location>
</feature>
<dbReference type="SUPFAM" id="SSF48371">
    <property type="entry name" value="ARM repeat"/>
    <property type="match status" value="1"/>
</dbReference>
<keyword evidence="3" id="KW-0653">Protein transport</keyword>
<dbReference type="InterPro" id="IPR056458">
    <property type="entry name" value="TPR_DOP1_M"/>
</dbReference>
<feature type="domain" description="DOP1-like middle TPR" evidence="9">
    <location>
        <begin position="390"/>
        <end position="591"/>
    </location>
</feature>
<feature type="domain" description="DOP1-like C-terminal" evidence="10">
    <location>
        <begin position="1324"/>
        <end position="1791"/>
    </location>
</feature>
<keyword evidence="4" id="KW-0333">Golgi apparatus</keyword>
<evidence type="ECO:0000256" key="4">
    <source>
        <dbReference type="ARBA" id="ARBA00023034"/>
    </source>
</evidence>
<dbReference type="Pfam" id="PF24598">
    <property type="entry name" value="DOP1_C"/>
    <property type="match status" value="1"/>
</dbReference>
<dbReference type="Proteomes" id="UP001310594">
    <property type="component" value="Unassembled WGS sequence"/>
</dbReference>
<organism evidence="11 12">
    <name type="scientific">Elasticomyces elasticus</name>
    <dbReference type="NCBI Taxonomy" id="574655"/>
    <lineage>
        <taxon>Eukaryota</taxon>
        <taxon>Fungi</taxon>
        <taxon>Dikarya</taxon>
        <taxon>Ascomycota</taxon>
        <taxon>Pezizomycotina</taxon>
        <taxon>Dothideomycetes</taxon>
        <taxon>Dothideomycetidae</taxon>
        <taxon>Mycosphaerellales</taxon>
        <taxon>Teratosphaeriaceae</taxon>
        <taxon>Elasticomyces</taxon>
    </lineage>
</organism>
<feature type="region of interest" description="Disordered" evidence="7">
    <location>
        <begin position="1012"/>
        <end position="1045"/>
    </location>
</feature>
<reference evidence="11" key="1">
    <citation type="submission" date="2023-08" db="EMBL/GenBank/DDBJ databases">
        <title>Black Yeasts Isolated from many extreme environments.</title>
        <authorList>
            <person name="Coleine C."/>
            <person name="Stajich J.E."/>
            <person name="Selbmann L."/>
        </authorList>
    </citation>
    <scope>NUCLEOTIDE SEQUENCE</scope>
    <source>
        <strain evidence="11">CCFEE 5810</strain>
    </source>
</reference>
<dbReference type="InterPro" id="IPR056457">
    <property type="entry name" value="DOP1_C"/>
</dbReference>
<dbReference type="InterPro" id="IPR016024">
    <property type="entry name" value="ARM-type_fold"/>
</dbReference>
<evidence type="ECO:0000259" key="10">
    <source>
        <dbReference type="Pfam" id="PF24598"/>
    </source>
</evidence>
<gene>
    <name evidence="11" type="ORF">LTR97_005981</name>
</gene>